<dbReference type="HAMAP" id="MF_01984">
    <property type="entry name" value="ubiX_pad"/>
    <property type="match status" value="1"/>
</dbReference>
<keyword evidence="3 5" id="KW-0288">FMN</keyword>
<dbReference type="InterPro" id="IPR004507">
    <property type="entry name" value="UbiX-like"/>
</dbReference>
<name>A0ABT3QZU6_9HYPH</name>
<dbReference type="Gene3D" id="3.40.50.1950">
    <property type="entry name" value="Flavin prenyltransferase-like"/>
    <property type="match status" value="1"/>
</dbReference>
<comment type="similarity">
    <text evidence="5">Belongs to the UbiX/PAD1 family.</text>
</comment>
<feature type="binding site" evidence="5">
    <location>
        <begin position="15"/>
        <end position="17"/>
    </location>
    <ligand>
        <name>FMN</name>
        <dbReference type="ChEBI" id="CHEBI:58210"/>
    </ligand>
</feature>
<evidence type="ECO:0000256" key="2">
    <source>
        <dbReference type="ARBA" id="ARBA00022630"/>
    </source>
</evidence>
<dbReference type="PANTHER" id="PTHR43374">
    <property type="entry name" value="FLAVIN PRENYLTRANSFERASE"/>
    <property type="match status" value="1"/>
</dbReference>
<dbReference type="Pfam" id="PF02441">
    <property type="entry name" value="Flavoprotein"/>
    <property type="match status" value="1"/>
</dbReference>
<dbReference type="RefSeq" id="WP_265962041.1">
    <property type="nucleotide sequence ID" value="NZ_JAPEVI010000003.1"/>
</dbReference>
<dbReference type="PANTHER" id="PTHR43374:SF1">
    <property type="entry name" value="FLAVIN PRENYLTRANSFERASE PAD1, MITOCHONDRIAL"/>
    <property type="match status" value="1"/>
</dbReference>
<keyword evidence="8" id="KW-1185">Reference proteome</keyword>
<dbReference type="SUPFAM" id="SSF52507">
    <property type="entry name" value="Homo-oligomeric flavin-containing Cys decarboxylases, HFCD"/>
    <property type="match status" value="1"/>
</dbReference>
<comment type="catalytic activity">
    <reaction evidence="5">
        <text>dimethylallyl phosphate + FMNH2 = prenylated FMNH2 + phosphate</text>
        <dbReference type="Rhea" id="RHEA:37743"/>
        <dbReference type="ChEBI" id="CHEBI:43474"/>
        <dbReference type="ChEBI" id="CHEBI:57618"/>
        <dbReference type="ChEBI" id="CHEBI:87467"/>
        <dbReference type="ChEBI" id="CHEBI:88052"/>
        <dbReference type="EC" id="2.5.1.129"/>
    </reaction>
</comment>
<sequence length="214" mass="23149">MDNQNPRRMIVGISGASGIIYGKRMLEALRELGVETHLVMSNAARLTMAHETAFGPRDLEKIADVTHSNKDIGAACASGSFRTMGMVIAPCSVKTMAEIACGTTTSLLARSADVVLKERRKLVLMVRETPLHLGHLRNMVSVTEMGAIVYPPVPAFYARPESLDEMVDHTVGRVLDLFDLDTGKVHRWTGERPQAPGVGAGAVQISRKGLLITS</sequence>
<evidence type="ECO:0000256" key="3">
    <source>
        <dbReference type="ARBA" id="ARBA00022643"/>
    </source>
</evidence>
<evidence type="ECO:0000313" key="7">
    <source>
        <dbReference type="EMBL" id="MCX2722351.1"/>
    </source>
</evidence>
<evidence type="ECO:0000256" key="5">
    <source>
        <dbReference type="HAMAP-Rule" id="MF_01984"/>
    </source>
</evidence>
<keyword evidence="1 5" id="KW-0637">Prenyltransferase</keyword>
<dbReference type="Proteomes" id="UP001300261">
    <property type="component" value="Unassembled WGS sequence"/>
</dbReference>
<evidence type="ECO:0000256" key="4">
    <source>
        <dbReference type="ARBA" id="ARBA00022679"/>
    </source>
</evidence>
<evidence type="ECO:0000313" key="8">
    <source>
        <dbReference type="Proteomes" id="UP001300261"/>
    </source>
</evidence>
<feature type="binding site" evidence="5">
    <location>
        <position position="157"/>
    </location>
    <ligand>
        <name>dimethylallyl phosphate</name>
        <dbReference type="ChEBI" id="CHEBI:88052"/>
    </ligand>
</feature>
<comment type="function">
    <text evidence="5">Flavin prenyltransferase that catalyzes the synthesis of the prenylated FMN cofactor (prenyl-FMN) for 4-hydroxy-3-polyprenylbenzoic acid decarboxylase UbiD. The prenyltransferase is metal-independent and links a dimethylallyl moiety from dimethylallyl monophosphate (DMAP) to the flavin N5 and C6 atoms of FMN.</text>
</comment>
<evidence type="ECO:0000259" key="6">
    <source>
        <dbReference type="Pfam" id="PF02441"/>
    </source>
</evidence>
<comment type="caution">
    <text evidence="5">Lacks conserved residue(s) required for the propagation of feature annotation.</text>
</comment>
<keyword evidence="2 5" id="KW-0285">Flavoprotein</keyword>
<feature type="binding site" evidence="5">
    <location>
        <position position="127"/>
    </location>
    <ligand>
        <name>FMN</name>
        <dbReference type="ChEBI" id="CHEBI:58210"/>
    </ligand>
</feature>
<organism evidence="7 8">
    <name type="scientific">Roseibium salinum</name>
    <dbReference type="NCBI Taxonomy" id="1604349"/>
    <lineage>
        <taxon>Bacteria</taxon>
        <taxon>Pseudomonadati</taxon>
        <taxon>Pseudomonadota</taxon>
        <taxon>Alphaproteobacteria</taxon>
        <taxon>Hyphomicrobiales</taxon>
        <taxon>Stappiaceae</taxon>
        <taxon>Roseibium</taxon>
    </lineage>
</organism>
<accession>A0ABT3QZU6</accession>
<gene>
    <name evidence="5" type="primary">ubiX</name>
    <name evidence="7" type="ORF">ON753_08025</name>
</gene>
<feature type="binding site" evidence="5">
    <location>
        <position position="173"/>
    </location>
    <ligand>
        <name>dimethylallyl phosphate</name>
        <dbReference type="ChEBI" id="CHEBI:88052"/>
    </ligand>
</feature>
<dbReference type="EMBL" id="JAPEVI010000003">
    <property type="protein sequence ID" value="MCX2722351.1"/>
    <property type="molecule type" value="Genomic_DNA"/>
</dbReference>
<comment type="caution">
    <text evidence="7">The sequence shown here is derived from an EMBL/GenBank/DDBJ whole genome shotgun (WGS) entry which is preliminary data.</text>
</comment>
<reference evidence="7 8" key="1">
    <citation type="journal article" date="2016" name="Int. J. Syst. Evol. Microbiol.">
        <title>Labrenzia salina sp. nov., isolated from the rhizosphere of the halophyte Arthrocnemum macrostachyum.</title>
        <authorList>
            <person name="Camacho M."/>
            <person name="Redondo-Gomez S."/>
            <person name="Rodriguez-Llorente I."/>
            <person name="Rohde M."/>
            <person name="Sproer C."/>
            <person name="Schumann P."/>
            <person name="Klenk H.P."/>
            <person name="Montero-Calasanz M.D.C."/>
        </authorList>
    </citation>
    <scope>NUCLEOTIDE SEQUENCE [LARGE SCALE GENOMIC DNA]</scope>
    <source>
        <strain evidence="7 8">DSM 29163</strain>
    </source>
</reference>
<proteinExistence type="inferred from homology"/>
<dbReference type="InterPro" id="IPR003382">
    <property type="entry name" value="Flavoprotein"/>
</dbReference>
<dbReference type="NCBIfam" id="TIGR00421">
    <property type="entry name" value="ubiX_pad"/>
    <property type="match status" value="1"/>
</dbReference>
<evidence type="ECO:0000256" key="1">
    <source>
        <dbReference type="ARBA" id="ARBA00022602"/>
    </source>
</evidence>
<feature type="binding site" evidence="5">
    <location>
        <begin position="92"/>
        <end position="95"/>
    </location>
    <ligand>
        <name>FMN</name>
        <dbReference type="ChEBI" id="CHEBI:58210"/>
    </ligand>
</feature>
<dbReference type="InterPro" id="IPR036551">
    <property type="entry name" value="Flavin_trans-like"/>
</dbReference>
<protein>
    <recommendedName>
        <fullName evidence="5">Flavin prenyltransferase UbiX</fullName>
        <ecNumber evidence="5">2.5.1.129</ecNumber>
    </recommendedName>
</protein>
<dbReference type="NCBIfam" id="NF004685">
    <property type="entry name" value="PRK06029.1"/>
    <property type="match status" value="1"/>
</dbReference>
<feature type="binding site" evidence="5">
    <location>
        <position position="41"/>
    </location>
    <ligand>
        <name>FMN</name>
        <dbReference type="ChEBI" id="CHEBI:58210"/>
    </ligand>
</feature>
<feature type="domain" description="Flavoprotein" evidence="6">
    <location>
        <begin position="8"/>
        <end position="177"/>
    </location>
</feature>
<keyword evidence="4 5" id="KW-0808">Transferase</keyword>
<dbReference type="EC" id="2.5.1.129" evidence="5"/>